<dbReference type="Pfam" id="PF04321">
    <property type="entry name" value="RmlD_sub_bind"/>
    <property type="match status" value="1"/>
</dbReference>
<evidence type="ECO:0000313" key="5">
    <source>
        <dbReference type="Proteomes" id="UP000682134"/>
    </source>
</evidence>
<comment type="function">
    <text evidence="2">Catalyzes the reduction of dTDP-6-deoxy-L-lyxo-4-hexulose to yield dTDP-L-rhamnose.</text>
</comment>
<dbReference type="SUPFAM" id="SSF51735">
    <property type="entry name" value="NAD(P)-binding Rossmann-fold domains"/>
    <property type="match status" value="1"/>
</dbReference>
<proteinExistence type="inferred from homology"/>
<dbReference type="PANTHER" id="PTHR10491:SF4">
    <property type="entry name" value="METHIONINE ADENOSYLTRANSFERASE 2 SUBUNIT BETA"/>
    <property type="match status" value="1"/>
</dbReference>
<organism evidence="4 5">
    <name type="scientific">Gottfriedia endophytica</name>
    <dbReference type="NCBI Taxonomy" id="2820819"/>
    <lineage>
        <taxon>Bacteria</taxon>
        <taxon>Bacillati</taxon>
        <taxon>Bacillota</taxon>
        <taxon>Bacilli</taxon>
        <taxon>Bacillales</taxon>
        <taxon>Bacillaceae</taxon>
        <taxon>Gottfriedia</taxon>
    </lineage>
</organism>
<gene>
    <name evidence="4" type="ORF">J5Y03_04520</name>
</gene>
<dbReference type="InterPro" id="IPR029903">
    <property type="entry name" value="RmlD-like-bd"/>
</dbReference>
<comment type="caution">
    <text evidence="4">The sequence shown here is derived from an EMBL/GenBank/DDBJ whole genome shotgun (WGS) entry which is preliminary data.</text>
</comment>
<dbReference type="CDD" id="cd05254">
    <property type="entry name" value="dTDP_HR_like_SDR_e"/>
    <property type="match status" value="1"/>
</dbReference>
<protein>
    <recommendedName>
        <fullName evidence="2">dTDP-4-dehydrorhamnose reductase</fullName>
        <ecNumber evidence="2">1.1.1.133</ecNumber>
    </recommendedName>
</protein>
<dbReference type="InterPro" id="IPR005913">
    <property type="entry name" value="dTDP_dehydrorham_reduct"/>
</dbReference>
<evidence type="ECO:0000313" key="4">
    <source>
        <dbReference type="EMBL" id="MBP0724451.1"/>
    </source>
</evidence>
<dbReference type="RefSeq" id="WP_209402961.1">
    <property type="nucleotide sequence ID" value="NZ_JAGIYQ010000002.1"/>
</dbReference>
<dbReference type="GO" id="GO:0008831">
    <property type="term" value="F:dTDP-4-dehydrorhamnose reductase activity"/>
    <property type="evidence" value="ECO:0007669"/>
    <property type="project" value="UniProtKB-EC"/>
</dbReference>
<evidence type="ECO:0000256" key="1">
    <source>
        <dbReference type="ARBA" id="ARBA00010944"/>
    </source>
</evidence>
<dbReference type="InterPro" id="IPR036291">
    <property type="entry name" value="NAD(P)-bd_dom_sf"/>
</dbReference>
<comment type="similarity">
    <text evidence="1 2">Belongs to the dTDP-4-dehydrorhamnose reductase family.</text>
</comment>
<dbReference type="PANTHER" id="PTHR10491">
    <property type="entry name" value="DTDP-4-DEHYDRORHAMNOSE REDUCTASE"/>
    <property type="match status" value="1"/>
</dbReference>
<reference evidence="4" key="1">
    <citation type="submission" date="2021-04" db="EMBL/GenBank/DDBJ databases">
        <title>Genome seq and assembly of Bacillus sp.</title>
        <authorList>
            <person name="Chhetri G."/>
        </authorList>
    </citation>
    <scope>NUCLEOTIDE SEQUENCE</scope>
    <source>
        <strain evidence="4">RG28</strain>
    </source>
</reference>
<dbReference type="AlphaFoldDB" id="A0A940NPD7"/>
<keyword evidence="2" id="KW-0521">NADP</keyword>
<evidence type="ECO:0000259" key="3">
    <source>
        <dbReference type="Pfam" id="PF04321"/>
    </source>
</evidence>
<sequence length="286" mass="32349">MRILVLGGNGMAGHIISNYLHSNLTNDLYYSLRSSSKDVRAVTLDLTDDKSTYNCLKTIKPDIVINAAGILNNDAAERLKESIYINSLLPHKLANYGDELGFQLIHISTDCVFSGLKGSYVEADRKDGTSIYAITKNLGEVNDPKHVTIRTSIIGPELRKQGIGLFHWFMKQSGTIQGYQGVLWNGVTTIELAKAIIWVIQNKLSGLVHLTGRNRISKYDLLLLFKEVFKMDDIEISPTRTEKSDKTLVNTRNDFSYIAQDYKSMIIELKEWIESNHHQYSNYTLK</sequence>
<dbReference type="Proteomes" id="UP000682134">
    <property type="component" value="Unassembled WGS sequence"/>
</dbReference>
<comment type="pathway">
    <text evidence="2">Carbohydrate biosynthesis; dTDP-L-rhamnose biosynthesis.</text>
</comment>
<accession>A0A940NPD7</accession>
<dbReference type="EC" id="1.1.1.133" evidence="2"/>
<dbReference type="EMBL" id="JAGIYQ010000002">
    <property type="protein sequence ID" value="MBP0724451.1"/>
    <property type="molecule type" value="Genomic_DNA"/>
</dbReference>
<keyword evidence="5" id="KW-1185">Reference proteome</keyword>
<dbReference type="Gene3D" id="3.40.50.720">
    <property type="entry name" value="NAD(P)-binding Rossmann-like Domain"/>
    <property type="match status" value="1"/>
</dbReference>
<keyword evidence="2" id="KW-0560">Oxidoreductase</keyword>
<dbReference type="GO" id="GO:0019305">
    <property type="term" value="P:dTDP-rhamnose biosynthetic process"/>
    <property type="evidence" value="ECO:0007669"/>
    <property type="project" value="TreeGrafter"/>
</dbReference>
<dbReference type="GO" id="GO:0005829">
    <property type="term" value="C:cytosol"/>
    <property type="evidence" value="ECO:0007669"/>
    <property type="project" value="TreeGrafter"/>
</dbReference>
<feature type="domain" description="RmlD-like substrate binding" evidence="3">
    <location>
        <begin position="1"/>
        <end position="273"/>
    </location>
</feature>
<evidence type="ECO:0000256" key="2">
    <source>
        <dbReference type="RuleBase" id="RU364082"/>
    </source>
</evidence>
<name>A0A940NPD7_9BACI</name>